<dbReference type="Proteomes" id="UP001165121">
    <property type="component" value="Unassembled WGS sequence"/>
</dbReference>
<reference evidence="2" key="1">
    <citation type="submission" date="2023-04" db="EMBL/GenBank/DDBJ databases">
        <title>Phytophthora fragariaefolia NBRC 109709.</title>
        <authorList>
            <person name="Ichikawa N."/>
            <person name="Sato H."/>
            <person name="Tonouchi N."/>
        </authorList>
    </citation>
    <scope>NUCLEOTIDE SEQUENCE</scope>
    <source>
        <strain evidence="2">NBRC 109709</strain>
    </source>
</reference>
<keyword evidence="1" id="KW-0472">Membrane</keyword>
<evidence type="ECO:0000313" key="3">
    <source>
        <dbReference type="Proteomes" id="UP001165121"/>
    </source>
</evidence>
<evidence type="ECO:0000313" key="2">
    <source>
        <dbReference type="EMBL" id="GMF39529.1"/>
    </source>
</evidence>
<sequence>MLDVVVTPDEVIRINCAVGSGRSNFDEAARFASDGVEDSLMNWVGLVAVLAVGVVPIVIMQRNRTKPLKKRREVDGCCRVEEQIGGADAVDVGALIVVQALRSLAKNRLTKAGDKSFTKTFTKTRKQYVEDPTRARECCLGRELFTCGLTKACFCGGEPVRRPRLDAATAVDSHRCENHFRDNSENMTNACVLWFFCIASSGLMNAFHAHRDLLAPLDRR</sequence>
<dbReference type="AlphaFoldDB" id="A0A9W6XIZ7"/>
<evidence type="ECO:0000256" key="1">
    <source>
        <dbReference type="SAM" id="Phobius"/>
    </source>
</evidence>
<dbReference type="OrthoDB" id="10250354at2759"/>
<keyword evidence="1" id="KW-1133">Transmembrane helix</keyword>
<keyword evidence="1" id="KW-0812">Transmembrane</keyword>
<organism evidence="2 3">
    <name type="scientific">Phytophthora fragariaefolia</name>
    <dbReference type="NCBI Taxonomy" id="1490495"/>
    <lineage>
        <taxon>Eukaryota</taxon>
        <taxon>Sar</taxon>
        <taxon>Stramenopiles</taxon>
        <taxon>Oomycota</taxon>
        <taxon>Peronosporomycetes</taxon>
        <taxon>Peronosporales</taxon>
        <taxon>Peronosporaceae</taxon>
        <taxon>Phytophthora</taxon>
    </lineage>
</organism>
<name>A0A9W6XIZ7_9STRA</name>
<keyword evidence="3" id="KW-1185">Reference proteome</keyword>
<accession>A0A9W6XIZ7</accession>
<feature type="transmembrane region" description="Helical" evidence="1">
    <location>
        <begin position="40"/>
        <end position="60"/>
    </location>
</feature>
<comment type="caution">
    <text evidence="2">The sequence shown here is derived from an EMBL/GenBank/DDBJ whole genome shotgun (WGS) entry which is preliminary data.</text>
</comment>
<gene>
    <name evidence="2" type="ORF">Pfra01_001177500</name>
</gene>
<protein>
    <submittedName>
        <fullName evidence="2">Unnamed protein product</fullName>
    </submittedName>
</protein>
<dbReference type="EMBL" id="BSXT01001174">
    <property type="protein sequence ID" value="GMF39529.1"/>
    <property type="molecule type" value="Genomic_DNA"/>
</dbReference>
<feature type="transmembrane region" description="Helical" evidence="1">
    <location>
        <begin position="191"/>
        <end position="210"/>
    </location>
</feature>
<proteinExistence type="predicted"/>